<organism evidence="3 4">
    <name type="scientific">Sciurus carolinensis</name>
    <name type="common">Eastern gray squirrel</name>
    <dbReference type="NCBI Taxonomy" id="30640"/>
    <lineage>
        <taxon>Eukaryota</taxon>
        <taxon>Metazoa</taxon>
        <taxon>Chordata</taxon>
        <taxon>Craniata</taxon>
        <taxon>Vertebrata</taxon>
        <taxon>Euteleostomi</taxon>
        <taxon>Mammalia</taxon>
        <taxon>Eutheria</taxon>
        <taxon>Euarchontoglires</taxon>
        <taxon>Glires</taxon>
        <taxon>Rodentia</taxon>
        <taxon>Sciuromorpha</taxon>
        <taxon>Sciuridae</taxon>
        <taxon>Sciurinae</taxon>
        <taxon>Sciurini</taxon>
        <taxon>Sciurus</taxon>
    </lineage>
</organism>
<evidence type="ECO:0000256" key="2">
    <source>
        <dbReference type="SAM" id="SignalP"/>
    </source>
</evidence>
<sequence>MKLLFPIFASLMLQYQVNTELWNLPKCLMGFGKCKNSCSGDEKEIQKCKKRKCCIGPKVIKLITMYLRHEIPHIPELENETMLIGYVDSNVKQRKYILSDPFNMESTSLPPSNNSVVLSSATPVNATGHITHAASATERDTKQSREPAQVSAPPAPP</sequence>
<evidence type="ECO:0000313" key="4">
    <source>
        <dbReference type="Proteomes" id="UP001166674"/>
    </source>
</evidence>
<keyword evidence="2" id="KW-0732">Signal</keyword>
<dbReference type="Proteomes" id="UP001166674">
    <property type="component" value="Unassembled WGS sequence"/>
</dbReference>
<proteinExistence type="predicted"/>
<dbReference type="AlphaFoldDB" id="A0AA41N5A9"/>
<name>A0AA41N5A9_SCICA</name>
<gene>
    <name evidence="3" type="ORF">SUZIE_174120</name>
</gene>
<feature type="chain" id="PRO_5041227656" evidence="2">
    <location>
        <begin position="20"/>
        <end position="157"/>
    </location>
</feature>
<dbReference type="EMBL" id="JAATJV010388820">
    <property type="protein sequence ID" value="MBZ3883674.1"/>
    <property type="molecule type" value="Genomic_DNA"/>
</dbReference>
<reference evidence="3" key="1">
    <citation type="submission" date="2020-03" db="EMBL/GenBank/DDBJ databases">
        <title>Studies in the Genomics of Life Span.</title>
        <authorList>
            <person name="Glass D."/>
        </authorList>
    </citation>
    <scope>NUCLEOTIDE SEQUENCE</scope>
    <source>
        <strain evidence="3">SUZIE</strain>
        <tissue evidence="3">Muscle</tissue>
    </source>
</reference>
<keyword evidence="4" id="KW-1185">Reference proteome</keyword>
<evidence type="ECO:0000313" key="3">
    <source>
        <dbReference type="EMBL" id="MBZ3883674.1"/>
    </source>
</evidence>
<protein>
    <submittedName>
        <fullName evidence="3">Beta-defensin 129</fullName>
    </submittedName>
</protein>
<feature type="signal peptide" evidence="2">
    <location>
        <begin position="1"/>
        <end position="19"/>
    </location>
</feature>
<accession>A0AA41N5A9</accession>
<evidence type="ECO:0000256" key="1">
    <source>
        <dbReference type="SAM" id="MobiDB-lite"/>
    </source>
</evidence>
<comment type="caution">
    <text evidence="3">The sequence shown here is derived from an EMBL/GenBank/DDBJ whole genome shotgun (WGS) entry which is preliminary data.</text>
</comment>
<feature type="region of interest" description="Disordered" evidence="1">
    <location>
        <begin position="127"/>
        <end position="157"/>
    </location>
</feature>